<reference evidence="1 2" key="1">
    <citation type="submission" date="2024-09" db="EMBL/GenBank/DDBJ databases">
        <authorList>
            <person name="Sun Q."/>
            <person name="Mori K."/>
        </authorList>
    </citation>
    <scope>NUCLEOTIDE SEQUENCE [LARGE SCALE GENOMIC DNA]</scope>
    <source>
        <strain evidence="1 2">JCM 13503</strain>
    </source>
</reference>
<evidence type="ECO:0000313" key="2">
    <source>
        <dbReference type="Proteomes" id="UP001589733"/>
    </source>
</evidence>
<sequence>MQIGLTGRPTVSPNRALRTEAPAVLRYSHSVTPGTTGTLVLSTTSRFPADIYLGTDCDGVVQANERIAVSTVTVARTGPARLAAAWRPAQ</sequence>
<keyword evidence="2" id="KW-1185">Reference proteome</keyword>
<evidence type="ECO:0000313" key="1">
    <source>
        <dbReference type="EMBL" id="MFB9990908.1"/>
    </source>
</evidence>
<dbReference type="EMBL" id="JBHLYR010000010">
    <property type="protein sequence ID" value="MFB9990908.1"/>
    <property type="molecule type" value="Genomic_DNA"/>
</dbReference>
<organism evidence="1 2">
    <name type="scientific">Deinococcus oregonensis</name>
    <dbReference type="NCBI Taxonomy" id="1805970"/>
    <lineage>
        <taxon>Bacteria</taxon>
        <taxon>Thermotogati</taxon>
        <taxon>Deinococcota</taxon>
        <taxon>Deinococci</taxon>
        <taxon>Deinococcales</taxon>
        <taxon>Deinococcaceae</taxon>
        <taxon>Deinococcus</taxon>
    </lineage>
</organism>
<protein>
    <submittedName>
        <fullName evidence="1">Uncharacterized protein</fullName>
    </submittedName>
</protein>
<gene>
    <name evidence="1" type="ORF">ACFFLM_02780</name>
</gene>
<name>A0ABV6AXK7_9DEIO</name>
<comment type="caution">
    <text evidence="1">The sequence shown here is derived from an EMBL/GenBank/DDBJ whole genome shotgun (WGS) entry which is preliminary data.</text>
</comment>
<dbReference type="Proteomes" id="UP001589733">
    <property type="component" value="Unassembled WGS sequence"/>
</dbReference>
<accession>A0ABV6AXK7</accession>
<proteinExistence type="predicted"/>
<dbReference type="RefSeq" id="WP_380005320.1">
    <property type="nucleotide sequence ID" value="NZ_JBHLYR010000010.1"/>
</dbReference>